<gene>
    <name evidence="2" type="ORF">PG991_012378</name>
</gene>
<organism evidence="2 3">
    <name type="scientific">Apiospora marii</name>
    <dbReference type="NCBI Taxonomy" id="335849"/>
    <lineage>
        <taxon>Eukaryota</taxon>
        <taxon>Fungi</taxon>
        <taxon>Dikarya</taxon>
        <taxon>Ascomycota</taxon>
        <taxon>Pezizomycotina</taxon>
        <taxon>Sordariomycetes</taxon>
        <taxon>Xylariomycetidae</taxon>
        <taxon>Amphisphaeriales</taxon>
        <taxon>Apiosporaceae</taxon>
        <taxon>Apiospora</taxon>
    </lineage>
</organism>
<evidence type="ECO:0000313" key="3">
    <source>
        <dbReference type="Proteomes" id="UP001396898"/>
    </source>
</evidence>
<proteinExistence type="predicted"/>
<protein>
    <recommendedName>
        <fullName evidence="4">Myb/SANT-like domain-containing protein</fullName>
    </recommendedName>
</protein>
<sequence>MASYDSFTQRERELMVSVWHAVDIDQVHPNATKLMGLAGTNTEKTAKNRLGDGKKKVKDALLKSKVAQFSDFTELEQTLMCVAWQCLDHKIYIDYEKIVELGIANTTKTAKNRWGEISTKVKAAGSTFNGPPGTIATPGAPATPKGRKSTSTKRKPSGDSTIDTPTKRAKRAGPSKLSAADDEPAASKAPTKEDEDGALALLAMAAEEHEEAALAVAAEEQVLRENEA</sequence>
<comment type="caution">
    <text evidence="2">The sequence shown here is derived from an EMBL/GenBank/DDBJ whole genome shotgun (WGS) entry which is preliminary data.</text>
</comment>
<dbReference type="Proteomes" id="UP001396898">
    <property type="component" value="Unassembled WGS sequence"/>
</dbReference>
<feature type="region of interest" description="Disordered" evidence="1">
    <location>
        <begin position="123"/>
        <end position="200"/>
    </location>
</feature>
<reference evidence="2 3" key="1">
    <citation type="submission" date="2023-01" db="EMBL/GenBank/DDBJ databases">
        <title>Analysis of 21 Apiospora genomes using comparative genomics revels a genus with tremendous synthesis potential of carbohydrate active enzymes and secondary metabolites.</title>
        <authorList>
            <person name="Sorensen T."/>
        </authorList>
    </citation>
    <scope>NUCLEOTIDE SEQUENCE [LARGE SCALE GENOMIC DNA]</scope>
    <source>
        <strain evidence="2 3">CBS 20057</strain>
    </source>
</reference>
<evidence type="ECO:0000313" key="2">
    <source>
        <dbReference type="EMBL" id="KAK8006081.1"/>
    </source>
</evidence>
<feature type="compositionally biased region" description="Low complexity" evidence="1">
    <location>
        <begin position="130"/>
        <end position="144"/>
    </location>
</feature>
<evidence type="ECO:0000256" key="1">
    <source>
        <dbReference type="SAM" id="MobiDB-lite"/>
    </source>
</evidence>
<evidence type="ECO:0008006" key="4">
    <source>
        <dbReference type="Google" id="ProtNLM"/>
    </source>
</evidence>
<dbReference type="EMBL" id="JAQQWI010000017">
    <property type="protein sequence ID" value="KAK8006081.1"/>
    <property type="molecule type" value="Genomic_DNA"/>
</dbReference>
<accession>A0ABR1R9M9</accession>
<name>A0ABR1R9M9_9PEZI</name>
<feature type="compositionally biased region" description="Basic residues" evidence="1">
    <location>
        <begin position="145"/>
        <end position="155"/>
    </location>
</feature>
<keyword evidence="3" id="KW-1185">Reference proteome</keyword>